<feature type="domain" description="GST N-terminal" evidence="3">
    <location>
        <begin position="53"/>
        <end position="153"/>
    </location>
</feature>
<feature type="region of interest" description="Disordered" evidence="2">
    <location>
        <begin position="282"/>
        <end position="305"/>
    </location>
</feature>
<dbReference type="Pfam" id="PF00043">
    <property type="entry name" value="GST_C"/>
    <property type="match status" value="1"/>
</dbReference>
<dbReference type="InterPro" id="IPR036249">
    <property type="entry name" value="Thioredoxin-like_sf"/>
</dbReference>
<dbReference type="SFLD" id="SFLDS00019">
    <property type="entry name" value="Glutathione_Transferase_(cytos"/>
    <property type="match status" value="1"/>
</dbReference>
<sequence length="305" mass="34242">MSLRLALGRTVTCQRSHLLPAQPALHTVRRTIMSTSTLPPLQRPESLANSTAPAKLHLYTVGTPNGVKVSILLEELLLAYPDLANSKLSYDFSALSFQNVDQKKPEFLAINPNGRIPALVDDNVTDPATGKGLAVFESASILLWLVEQYDKEFKFSFSDPILRSKALSWIFFAHGGVGPMQGQANHFFRYAPEKIPYGIKRYQDETKRLYSVLEDGLNRGKGEWLVGDKYSIADINVFGWVNSHAWAGIEIEPYPKLAAWLERINARKGVYAGLGIPERRKKLTKEEEEQAAKEASQWIMKDQQK</sequence>
<gene>
    <name evidence="5" type="ORF">DB88DRAFT_497103</name>
</gene>
<dbReference type="InterPro" id="IPR010987">
    <property type="entry name" value="Glutathione-S-Trfase_C-like"/>
</dbReference>
<dbReference type="InterPro" id="IPR004046">
    <property type="entry name" value="GST_C"/>
</dbReference>
<dbReference type="SUPFAM" id="SSF52833">
    <property type="entry name" value="Thioredoxin-like"/>
    <property type="match status" value="1"/>
</dbReference>
<reference evidence="5" key="1">
    <citation type="submission" date="2023-02" db="EMBL/GenBank/DDBJ databases">
        <title>Identification and recombinant expression of a fungal hydrolase from Papiliotrema laurentii that hydrolyzes apple cutin and clears colloidal polyester polyurethane.</title>
        <authorList>
            <consortium name="DOE Joint Genome Institute"/>
            <person name="Roman V.A."/>
            <person name="Bojanowski C."/>
            <person name="Crable B.R."/>
            <person name="Wagner D.N."/>
            <person name="Hung C.S."/>
            <person name="Nadeau L.J."/>
            <person name="Schratz L."/>
            <person name="Haridas S."/>
            <person name="Pangilinan J."/>
            <person name="Lipzen A."/>
            <person name="Na H."/>
            <person name="Yan M."/>
            <person name="Ng V."/>
            <person name="Grigoriev I.V."/>
            <person name="Spatafora J.W."/>
            <person name="Barlow D."/>
            <person name="Biffinger J."/>
            <person name="Kelley-Loughnane N."/>
            <person name="Varaljay V.A."/>
            <person name="Crookes-Goodson W.J."/>
        </authorList>
    </citation>
    <scope>NUCLEOTIDE SEQUENCE</scope>
    <source>
        <strain evidence="5">5307AH</strain>
    </source>
</reference>
<dbReference type="PROSITE" id="PS50404">
    <property type="entry name" value="GST_NTER"/>
    <property type="match status" value="1"/>
</dbReference>
<dbReference type="PROSITE" id="PS50405">
    <property type="entry name" value="GST_CTER"/>
    <property type="match status" value="1"/>
</dbReference>
<comment type="similarity">
    <text evidence="1">Belongs to the GST superfamily.</text>
</comment>
<dbReference type="SFLD" id="SFLDG00358">
    <property type="entry name" value="Main_(cytGST)"/>
    <property type="match status" value="1"/>
</dbReference>
<dbReference type="EMBL" id="JAODAN010000009">
    <property type="protein sequence ID" value="KAK1922090.1"/>
    <property type="molecule type" value="Genomic_DNA"/>
</dbReference>
<dbReference type="CDD" id="cd03048">
    <property type="entry name" value="GST_N_Ure2p_like"/>
    <property type="match status" value="1"/>
</dbReference>
<dbReference type="PANTHER" id="PTHR44051:SF8">
    <property type="entry name" value="GLUTATHIONE S-TRANSFERASE GSTA"/>
    <property type="match status" value="1"/>
</dbReference>
<keyword evidence="6" id="KW-1185">Reference proteome</keyword>
<dbReference type="PANTHER" id="PTHR44051">
    <property type="entry name" value="GLUTATHIONE S-TRANSFERASE-RELATED"/>
    <property type="match status" value="1"/>
</dbReference>
<accession>A0AAD9FJZ7</accession>
<evidence type="ECO:0000313" key="6">
    <source>
        <dbReference type="Proteomes" id="UP001182556"/>
    </source>
</evidence>
<name>A0AAD9FJZ7_PAPLA</name>
<dbReference type="InterPro" id="IPR036282">
    <property type="entry name" value="Glutathione-S-Trfase_C_sf"/>
</dbReference>
<dbReference type="CDD" id="cd10291">
    <property type="entry name" value="GST_C_YfcG_like"/>
    <property type="match status" value="1"/>
</dbReference>
<proteinExistence type="inferred from homology"/>
<organism evidence="5 6">
    <name type="scientific">Papiliotrema laurentii</name>
    <name type="common">Cryptococcus laurentii</name>
    <dbReference type="NCBI Taxonomy" id="5418"/>
    <lineage>
        <taxon>Eukaryota</taxon>
        <taxon>Fungi</taxon>
        <taxon>Dikarya</taxon>
        <taxon>Basidiomycota</taxon>
        <taxon>Agaricomycotina</taxon>
        <taxon>Tremellomycetes</taxon>
        <taxon>Tremellales</taxon>
        <taxon>Rhynchogastremaceae</taxon>
        <taxon>Papiliotrema</taxon>
    </lineage>
</organism>
<evidence type="ECO:0000256" key="2">
    <source>
        <dbReference type="SAM" id="MobiDB-lite"/>
    </source>
</evidence>
<dbReference type="SFLD" id="SFLDG01151">
    <property type="entry name" value="Main.2:_Nu-like"/>
    <property type="match status" value="1"/>
</dbReference>
<evidence type="ECO:0000259" key="4">
    <source>
        <dbReference type="PROSITE" id="PS50405"/>
    </source>
</evidence>
<dbReference type="SUPFAM" id="SSF47616">
    <property type="entry name" value="GST C-terminal domain-like"/>
    <property type="match status" value="1"/>
</dbReference>
<dbReference type="Gene3D" id="1.20.1050.10">
    <property type="match status" value="1"/>
</dbReference>
<dbReference type="Proteomes" id="UP001182556">
    <property type="component" value="Unassembled WGS sequence"/>
</dbReference>
<feature type="domain" description="GST C-terminal" evidence="4">
    <location>
        <begin position="159"/>
        <end position="283"/>
    </location>
</feature>
<dbReference type="AlphaFoldDB" id="A0AAD9FJZ7"/>
<protein>
    <submittedName>
        <fullName evidence="5">Glutathione S-transferase</fullName>
    </submittedName>
</protein>
<evidence type="ECO:0000313" key="5">
    <source>
        <dbReference type="EMBL" id="KAK1922090.1"/>
    </source>
</evidence>
<dbReference type="Pfam" id="PF13409">
    <property type="entry name" value="GST_N_2"/>
    <property type="match status" value="1"/>
</dbReference>
<dbReference type="Gene3D" id="3.40.30.10">
    <property type="entry name" value="Glutaredoxin"/>
    <property type="match status" value="1"/>
</dbReference>
<evidence type="ECO:0000256" key="1">
    <source>
        <dbReference type="ARBA" id="ARBA00007409"/>
    </source>
</evidence>
<dbReference type="InterPro" id="IPR040079">
    <property type="entry name" value="Glutathione_S-Trfase"/>
</dbReference>
<comment type="caution">
    <text evidence="5">The sequence shown here is derived from an EMBL/GenBank/DDBJ whole genome shotgun (WGS) entry which is preliminary data.</text>
</comment>
<dbReference type="InterPro" id="IPR004045">
    <property type="entry name" value="Glutathione_S-Trfase_N"/>
</dbReference>
<evidence type="ECO:0000259" key="3">
    <source>
        <dbReference type="PROSITE" id="PS50404"/>
    </source>
</evidence>